<dbReference type="GO" id="GO:0005324">
    <property type="term" value="F:long-chain fatty acid transmembrane transporter activity"/>
    <property type="evidence" value="ECO:0007669"/>
    <property type="project" value="TreeGrafter"/>
</dbReference>
<dbReference type="Gene3D" id="3.40.50.300">
    <property type="entry name" value="P-loop containing nucleotide triphosphate hydrolases"/>
    <property type="match status" value="1"/>
</dbReference>
<feature type="compositionally biased region" description="Polar residues" evidence="9">
    <location>
        <begin position="138"/>
        <end position="148"/>
    </location>
</feature>
<dbReference type="Pfam" id="PF00005">
    <property type="entry name" value="ABC_tran"/>
    <property type="match status" value="1"/>
</dbReference>
<comment type="similarity">
    <text evidence="1">Belongs to the ABC transporter superfamily. ABCD family. Peroxisomal fatty acyl CoA transporter (TC 3.A.1.203) subfamily.</text>
</comment>
<feature type="compositionally biased region" description="Basic and acidic residues" evidence="9">
    <location>
        <begin position="1476"/>
        <end position="1541"/>
    </location>
</feature>
<gene>
    <name evidence="12" type="ORF">PECUL_23A010066</name>
</gene>
<feature type="transmembrane region" description="Helical" evidence="10">
    <location>
        <begin position="1814"/>
        <end position="1840"/>
    </location>
</feature>
<organism evidence="12 13">
    <name type="scientific">Pelobates cultripes</name>
    <name type="common">Western spadefoot toad</name>
    <dbReference type="NCBI Taxonomy" id="61616"/>
    <lineage>
        <taxon>Eukaryota</taxon>
        <taxon>Metazoa</taxon>
        <taxon>Chordata</taxon>
        <taxon>Craniata</taxon>
        <taxon>Vertebrata</taxon>
        <taxon>Euteleostomi</taxon>
        <taxon>Amphibia</taxon>
        <taxon>Batrachia</taxon>
        <taxon>Anura</taxon>
        <taxon>Pelobatoidea</taxon>
        <taxon>Pelobatidae</taxon>
        <taxon>Pelobates</taxon>
    </lineage>
</organism>
<feature type="domain" description="ABC transporter" evidence="11">
    <location>
        <begin position="1932"/>
        <end position="2149"/>
    </location>
</feature>
<feature type="transmembrane region" description="Helical" evidence="10">
    <location>
        <begin position="1587"/>
        <end position="1607"/>
    </location>
</feature>
<dbReference type="SUPFAM" id="SSF90123">
    <property type="entry name" value="ABC transporter transmembrane region"/>
    <property type="match status" value="1"/>
</dbReference>
<evidence type="ECO:0000256" key="6">
    <source>
        <dbReference type="ARBA" id="ARBA00022989"/>
    </source>
</evidence>
<feature type="compositionally biased region" description="Pro residues" evidence="9">
    <location>
        <begin position="459"/>
        <end position="484"/>
    </location>
</feature>
<feature type="compositionally biased region" description="Polar residues" evidence="9">
    <location>
        <begin position="938"/>
        <end position="959"/>
    </location>
</feature>
<feature type="compositionally biased region" description="Basic and acidic residues" evidence="9">
    <location>
        <begin position="1373"/>
        <end position="1382"/>
    </location>
</feature>
<dbReference type="InterPro" id="IPR027417">
    <property type="entry name" value="P-loop_NTPase"/>
</dbReference>
<feature type="compositionally biased region" description="Polar residues" evidence="9">
    <location>
        <begin position="730"/>
        <end position="748"/>
    </location>
</feature>
<dbReference type="Pfam" id="PF26583">
    <property type="entry name" value="Spectrin_YLPM1"/>
    <property type="match status" value="1"/>
</dbReference>
<feature type="compositionally biased region" description="Basic and acidic residues" evidence="9">
    <location>
        <begin position="623"/>
        <end position="635"/>
    </location>
</feature>
<feature type="compositionally biased region" description="Basic and acidic residues" evidence="9">
    <location>
        <begin position="831"/>
        <end position="842"/>
    </location>
</feature>
<evidence type="ECO:0000256" key="4">
    <source>
        <dbReference type="ARBA" id="ARBA00022741"/>
    </source>
</evidence>
<feature type="region of interest" description="Disordered" evidence="9">
    <location>
        <begin position="701"/>
        <end position="1280"/>
    </location>
</feature>
<evidence type="ECO:0000313" key="13">
    <source>
        <dbReference type="Proteomes" id="UP001295444"/>
    </source>
</evidence>
<keyword evidence="6 10" id="KW-1133">Transmembrane helix</keyword>
<evidence type="ECO:0000256" key="2">
    <source>
        <dbReference type="ARBA" id="ARBA00022448"/>
    </source>
</evidence>
<keyword evidence="7 10" id="KW-0472">Membrane</keyword>
<keyword evidence="13" id="KW-1185">Reference proteome</keyword>
<feature type="compositionally biased region" description="Low complexity" evidence="9">
    <location>
        <begin position="448"/>
        <end position="457"/>
    </location>
</feature>
<evidence type="ECO:0000256" key="9">
    <source>
        <dbReference type="SAM" id="MobiDB-lite"/>
    </source>
</evidence>
<dbReference type="GO" id="GO:0005778">
    <property type="term" value="C:peroxisomal membrane"/>
    <property type="evidence" value="ECO:0007669"/>
    <property type="project" value="TreeGrafter"/>
</dbReference>
<dbReference type="PANTHER" id="PTHR11384:SF59">
    <property type="entry name" value="LYSOSOMAL COBALAMIN TRANSPORTER ABCD4"/>
    <property type="match status" value="1"/>
</dbReference>
<dbReference type="CDD" id="cd03223">
    <property type="entry name" value="ABCD_peroxisomal_ALDP"/>
    <property type="match status" value="1"/>
</dbReference>
<dbReference type="SUPFAM" id="SSF52540">
    <property type="entry name" value="P-loop containing nucleoside triphosphate hydrolases"/>
    <property type="match status" value="1"/>
</dbReference>
<feature type="transmembrane region" description="Helical" evidence="10">
    <location>
        <begin position="1628"/>
        <end position="1649"/>
    </location>
</feature>
<dbReference type="GO" id="GO:0042760">
    <property type="term" value="P:very long-chain fatty acid catabolic process"/>
    <property type="evidence" value="ECO:0007669"/>
    <property type="project" value="TreeGrafter"/>
</dbReference>
<feature type="region of interest" description="Disordered" evidence="9">
    <location>
        <begin position="1"/>
        <end position="158"/>
    </location>
</feature>
<feature type="region of interest" description="Disordered" evidence="9">
    <location>
        <begin position="564"/>
        <end position="670"/>
    </location>
</feature>
<feature type="compositionally biased region" description="Basic and acidic residues" evidence="9">
    <location>
        <begin position="1269"/>
        <end position="1280"/>
    </location>
</feature>
<dbReference type="PROSITE" id="PS00211">
    <property type="entry name" value="ABC_TRANSPORTER_1"/>
    <property type="match status" value="1"/>
</dbReference>
<feature type="region of interest" description="Disordered" evidence="9">
    <location>
        <begin position="349"/>
        <end position="423"/>
    </location>
</feature>
<evidence type="ECO:0000256" key="1">
    <source>
        <dbReference type="ARBA" id="ARBA00008575"/>
    </source>
</evidence>
<proteinExistence type="inferred from homology"/>
<feature type="compositionally biased region" description="Pro residues" evidence="9">
    <location>
        <begin position="400"/>
        <end position="420"/>
    </location>
</feature>
<evidence type="ECO:0000259" key="11">
    <source>
        <dbReference type="PROSITE" id="PS50893"/>
    </source>
</evidence>
<feature type="compositionally biased region" description="Basic and acidic residues" evidence="9">
    <location>
        <begin position="770"/>
        <end position="786"/>
    </location>
</feature>
<dbReference type="InterPro" id="IPR011527">
    <property type="entry name" value="ABC1_TM_dom"/>
</dbReference>
<dbReference type="Pfam" id="PF06472">
    <property type="entry name" value="ABC_membrane_2"/>
    <property type="match status" value="1"/>
</dbReference>
<name>A0AAD1WZK1_PELCU</name>
<feature type="coiled-coil region" evidence="8">
    <location>
        <begin position="186"/>
        <end position="239"/>
    </location>
</feature>
<dbReference type="Proteomes" id="UP001295444">
    <property type="component" value="Chromosome 13"/>
</dbReference>
<evidence type="ECO:0000313" key="12">
    <source>
        <dbReference type="EMBL" id="CAH2328904.1"/>
    </source>
</evidence>
<feature type="compositionally biased region" description="Low complexity" evidence="9">
    <location>
        <begin position="27"/>
        <end position="51"/>
    </location>
</feature>
<dbReference type="GO" id="GO:0006635">
    <property type="term" value="P:fatty acid beta-oxidation"/>
    <property type="evidence" value="ECO:0007669"/>
    <property type="project" value="TreeGrafter"/>
</dbReference>
<evidence type="ECO:0000256" key="10">
    <source>
        <dbReference type="SAM" id="Phobius"/>
    </source>
</evidence>
<keyword evidence="3 10" id="KW-0812">Transmembrane</keyword>
<keyword evidence="2" id="KW-0813">Transport</keyword>
<dbReference type="InterPro" id="IPR003439">
    <property type="entry name" value="ABC_transporter-like_ATP-bd"/>
</dbReference>
<accession>A0AAD1WZK1</accession>
<evidence type="ECO:0000256" key="3">
    <source>
        <dbReference type="ARBA" id="ARBA00022692"/>
    </source>
</evidence>
<dbReference type="InterPro" id="IPR036640">
    <property type="entry name" value="ABC1_TM_sf"/>
</dbReference>
<dbReference type="GO" id="GO:0016887">
    <property type="term" value="F:ATP hydrolysis activity"/>
    <property type="evidence" value="ECO:0007669"/>
    <property type="project" value="InterPro"/>
</dbReference>
<feature type="compositionally biased region" description="Polar residues" evidence="9">
    <location>
        <begin position="639"/>
        <end position="668"/>
    </location>
</feature>
<feature type="compositionally biased region" description="Basic and acidic residues" evidence="9">
    <location>
        <begin position="1422"/>
        <end position="1449"/>
    </location>
</feature>
<feature type="compositionally biased region" description="Basic and acidic residues" evidence="9">
    <location>
        <begin position="750"/>
        <end position="762"/>
    </location>
</feature>
<feature type="region of interest" description="Disordered" evidence="9">
    <location>
        <begin position="448"/>
        <end position="489"/>
    </location>
</feature>
<reference evidence="12" key="1">
    <citation type="submission" date="2022-03" db="EMBL/GenBank/DDBJ databases">
        <authorList>
            <person name="Alioto T."/>
            <person name="Alioto T."/>
            <person name="Gomez Garrido J."/>
        </authorList>
    </citation>
    <scope>NUCLEOTIDE SEQUENCE</scope>
</reference>
<feature type="compositionally biased region" description="Polar residues" evidence="9">
    <location>
        <begin position="602"/>
        <end position="621"/>
    </location>
</feature>
<dbReference type="GO" id="GO:0007031">
    <property type="term" value="P:peroxisome organization"/>
    <property type="evidence" value="ECO:0007669"/>
    <property type="project" value="TreeGrafter"/>
</dbReference>
<dbReference type="PANTHER" id="PTHR11384">
    <property type="entry name" value="ATP-BINDING CASSETTE, SUB-FAMILY D MEMBER"/>
    <property type="match status" value="1"/>
</dbReference>
<dbReference type="InterPro" id="IPR017871">
    <property type="entry name" value="ABC_transporter-like_CS"/>
</dbReference>
<feature type="compositionally biased region" description="Pro residues" evidence="9">
    <location>
        <begin position="115"/>
        <end position="134"/>
    </location>
</feature>
<feature type="compositionally biased region" description="Polar residues" evidence="9">
    <location>
        <begin position="811"/>
        <end position="826"/>
    </location>
</feature>
<dbReference type="InterPro" id="IPR058903">
    <property type="entry name" value="Spectrin_YLPM1-like"/>
</dbReference>
<dbReference type="InterPro" id="IPR003593">
    <property type="entry name" value="AAA+_ATPase"/>
</dbReference>
<evidence type="ECO:0000256" key="5">
    <source>
        <dbReference type="ARBA" id="ARBA00022840"/>
    </source>
</evidence>
<dbReference type="PROSITE" id="PS00675">
    <property type="entry name" value="SIGMA54_INTERACT_1"/>
    <property type="match status" value="1"/>
</dbReference>
<evidence type="ECO:0000256" key="8">
    <source>
        <dbReference type="SAM" id="Coils"/>
    </source>
</evidence>
<feature type="compositionally biased region" description="Basic and acidic residues" evidence="9">
    <location>
        <begin position="1313"/>
        <end position="1351"/>
    </location>
</feature>
<feature type="compositionally biased region" description="Polar residues" evidence="9">
    <location>
        <begin position="861"/>
        <end position="878"/>
    </location>
</feature>
<feature type="region of interest" description="Disordered" evidence="9">
    <location>
        <begin position="1292"/>
        <end position="1557"/>
    </location>
</feature>
<feature type="compositionally biased region" description="Basic residues" evidence="9">
    <location>
        <begin position="59"/>
        <end position="77"/>
    </location>
</feature>
<feature type="compositionally biased region" description="Pro residues" evidence="9">
    <location>
        <begin position="1"/>
        <end position="26"/>
    </location>
</feature>
<keyword evidence="8" id="KW-0175">Coiled coil</keyword>
<dbReference type="GO" id="GO:0015910">
    <property type="term" value="P:long-chain fatty acid import into peroxisome"/>
    <property type="evidence" value="ECO:0007669"/>
    <property type="project" value="TreeGrafter"/>
</dbReference>
<dbReference type="GO" id="GO:0005524">
    <property type="term" value="F:ATP binding"/>
    <property type="evidence" value="ECO:0007669"/>
    <property type="project" value="UniProtKB-KW"/>
</dbReference>
<dbReference type="SMART" id="SM00382">
    <property type="entry name" value="AAA"/>
    <property type="match status" value="1"/>
</dbReference>
<keyword evidence="4" id="KW-0547">Nucleotide-binding</keyword>
<feature type="compositionally biased region" description="Pro residues" evidence="9">
    <location>
        <begin position="367"/>
        <end position="378"/>
    </location>
</feature>
<sequence>MARSPPRPPPPRPPRLPTPLPLPPAPSRASGTSTGPSSSSSSACTSGSSRACYREPPRGPHRHRPHHRHRYRHRPHHGPTTPTLPRPTDRPYTPPTLPPTPSSPRSPPNRHRPLPASPPPCPPPSPLPPRPPQEIPSNRQRQAASEPNINPPEDPEQAQRLKTLQEAAAHWQQHEQHRLGFQYQGIMQKNAALQQLLQRYQQITQQPPHLAAMSVDVQLQNFEMQYKQFQSLQQEWETQFKKWQELLQTYPHKDNMQEYQLQWKSWHTQMKTTRSYYKERISSLKSMKQQYGGSHYLGGVPMIPPYPAYPQLIPPPVQPSLPTAMTIPTPFTADTSLYSVAPPVTATPFTEVPPPLPPVTASSYSEQPPPPPPPPPPVTTATFSEAPPLPPDNSITLDQAPPPPPPSDSYSELPPPPLPPVTCAACTEPPTSVSTYSYPVSVNTSTTISSSLSTNVSDPGPPPMPPANIHYPPAPPPPPPPPPQLDTFSYISSASSTSYLPEHMPANLPISTSTYLSQFGQYLPPIPSAQTLQSQNMAYPPFHMTDPTKTVPDFSSVFPTAEVNNQKPNDHNKSAGQSEAIPPPPHQLINSMQFLGPGGPRFSSQGHGFSSQRVETPNSRAQGFRDPRPTFDGKAFECQASSISNLGPKSQSTDVRSSQGPNTANNLGQVPESIWMKSDSSDMSAPPSVVNQASKCFAPGNVKALNDKDNVDQIPGLSQGEESEKESDDNAVQSAATGKDSSSLSTTLERALDGSDLRRWDQAEPPLKGNLERSGKCSEQTWDKKLGPSLHGQERMGMQPGVRSGRWDRPSNISSGPQEKPSQSLEGSWGGRERSLKDRCDPQDNSLSTKWGGSEDPTEGASLNDQPQSHMSGTSQAPKASASDPPFDDAKGSLPNRLTDTNVALHKKTGSPHELSYGDPKTTTQNWSAPAVPPSASWGGSASNRWGSTEASHKWSSGSIEKFEGTPHARFGGPDKPPHEKFGVPSLDRIAGPSMLLQEKNKGPPLDRIGGHGGHPPDKIGDSSRPPQERMGGPGGPPQERMGGAGGPPQERMGGAGGPPQERMGGPGGPPQERMGGPGGPPQERMGGPGGPPQERMGGPGGPPQERMGGPGGPPQERMLGPGGPPQERMLGPGGPPQERMLGPGGPPHERMGGPGGPPHERMGGPGGPPHERMGGPGGPPHERMGGPGGPPHERMGGPGGPPHERMGGPGGPPHERMLGPGGPPHERMLGPGGPPHERLGGPGGPPHERLGGPGGPPHERMGGTPHVRLHDPDGLPQDRFDIGLRMECTDELPQDSFSSSDRSTWDRFGSPTRDRFGDHDEPMEDRFDGPEGPLLERFRGSDESTLDRFDVTPWERMGGSDGPPQDRFGGPLRDRFGDRGWHSRNRFGGTPQDKFGGPHWPVRDRFGGPNDPPWERFGGPPHDRFGGPDGPPRDRFGGPDGPPRDRFGGPDGPPRDPFGGPDGPPRDPFGGPDGPPRDRFGGPDGPPRDRFGGPDGPPRDRFGGPDGPPRDRFGGPDGPPRDRFGGPPRDRFDGPPRDRFGGPPLDRFGGPDGPPLDRPSLDGIFLRRFLRLLSMLFPNFTSQNTLMFLTLLAVALTRQLLVYQVGILPSQFYGILAEKDLPGFRSLAILALILIILSSILCSADQYIGKLAYVSCRRVMTEYLHRLYFNKQVYYTLSVQHPHIDNPDQRMTQDVERLCRELGSFASKVLLTPFLLAYYSYQCAVSTGWVGPVSIFGYFVVGSLLNKVLMSPVIPRLVQQEKLEGDFRFKHVQIRVNAEAAAFSRAGPVEHCRTDTRLENLILTQKELMHQEFWLYIGTNTFDYLGGILSYMIIAVPIFTGVYGDMSAAELSELISKNAFVSIYLISCFSNIIDLSSTLCDVAGYTHRIAELEEVMLDLSESHTVNEGEIFTSWQSDPSPEVRSNMEGPAFVLNNVTITTPNYECTLVRDLNLNVRKGTNLLITGDTGSGKSSILRVLAGLWKTKRGEVSVHTSFGPRGVMFLPQKPFLSDGSLREQVIYPLKDIYPDSGRVDDERILRSLDMSGLGSLVNRTGGLDQKADWNWSEVLSPGEMQRLAFSRLFYLQPKYAVLDETSSALSEDAEAELYRSCGQLGMTLISVGHRASLYQFHDWELRLGSDGQWELKRLKK</sequence>
<feature type="compositionally biased region" description="Pro residues" evidence="9">
    <location>
        <begin position="92"/>
        <end position="107"/>
    </location>
</feature>
<dbReference type="PROSITE" id="PS50893">
    <property type="entry name" value="ABC_TRANSPORTER_2"/>
    <property type="match status" value="1"/>
</dbReference>
<feature type="compositionally biased region" description="Pro residues" evidence="9">
    <location>
        <begin position="1452"/>
        <end position="1468"/>
    </location>
</feature>
<evidence type="ECO:0000256" key="7">
    <source>
        <dbReference type="ARBA" id="ARBA00023136"/>
    </source>
</evidence>
<dbReference type="GO" id="GO:0140359">
    <property type="term" value="F:ABC-type transporter activity"/>
    <property type="evidence" value="ECO:0007669"/>
    <property type="project" value="InterPro"/>
</dbReference>
<feature type="transmembrane region" description="Helical" evidence="10">
    <location>
        <begin position="1720"/>
        <end position="1742"/>
    </location>
</feature>
<keyword evidence="5 12" id="KW-0067">ATP-binding</keyword>
<dbReference type="EMBL" id="OW240924">
    <property type="protein sequence ID" value="CAH2328904.1"/>
    <property type="molecule type" value="Genomic_DNA"/>
</dbReference>
<dbReference type="InterPro" id="IPR025662">
    <property type="entry name" value="Sigma_54_int_dom_ATP-bd_1"/>
</dbReference>
<protein>
    <submittedName>
        <fullName evidence="12">ATP-binding cassette sub-family D member 4 isoform X1</fullName>
    </submittedName>
</protein>
<dbReference type="InterPro" id="IPR050835">
    <property type="entry name" value="ABC_transporter_sub-D"/>
</dbReference>